<reference evidence="7 9" key="2">
    <citation type="submission" date="2018-08" db="EMBL/GenBank/DDBJ databases">
        <title>Complete genome of the Arcobacter ellisii type strain LMG 26155.</title>
        <authorList>
            <person name="Miller W.G."/>
            <person name="Yee E."/>
            <person name="Bono J.L."/>
        </authorList>
    </citation>
    <scope>NUCLEOTIDE SEQUENCE [LARGE SCALE GENOMIC DNA]</scope>
    <source>
        <strain evidence="7 9">LMG 26155</strain>
    </source>
</reference>
<feature type="modified residue" description="4-aspartylphosphate" evidence="5">
    <location>
        <position position="54"/>
    </location>
</feature>
<dbReference type="InterPro" id="IPR011006">
    <property type="entry name" value="CheY-like_superfamily"/>
</dbReference>
<dbReference type="InterPro" id="IPR001789">
    <property type="entry name" value="Sig_transdc_resp-reg_receiver"/>
</dbReference>
<dbReference type="Gene3D" id="3.40.50.2300">
    <property type="match status" value="1"/>
</dbReference>
<protein>
    <submittedName>
        <fullName evidence="7 8">Response regulator</fullName>
    </submittedName>
</protein>
<dbReference type="GO" id="GO:0097588">
    <property type="term" value="P:archaeal or bacterial-type flagellum-dependent cell motility"/>
    <property type="evidence" value="ECO:0007669"/>
    <property type="project" value="UniProtKB-KW"/>
</dbReference>
<dbReference type="KEGG" id="aell:AELL_1193"/>
<dbReference type="Proteomes" id="UP000290588">
    <property type="component" value="Unassembled WGS sequence"/>
</dbReference>
<name>A0A347U7N3_9BACT</name>
<proteinExistence type="predicted"/>
<dbReference type="EMBL" id="NXIG01000006">
    <property type="protein sequence ID" value="RXI30540.1"/>
    <property type="molecule type" value="Genomic_DNA"/>
</dbReference>
<evidence type="ECO:0000256" key="2">
    <source>
        <dbReference type="ARBA" id="ARBA00022500"/>
    </source>
</evidence>
<keyword evidence="4" id="KW-0283">Flagellar rotation</keyword>
<dbReference type="PROSITE" id="PS50110">
    <property type="entry name" value="RESPONSE_REGULATORY"/>
    <property type="match status" value="1"/>
</dbReference>
<evidence type="ECO:0000313" key="9">
    <source>
        <dbReference type="Proteomes" id="UP000262582"/>
    </source>
</evidence>
<reference evidence="8 10" key="1">
    <citation type="submission" date="2017-09" db="EMBL/GenBank/DDBJ databases">
        <title>Genomics of the genus Arcobacter.</title>
        <authorList>
            <person name="Perez-Cataluna A."/>
            <person name="Figueras M.J."/>
            <person name="Salas-Masso N."/>
        </authorList>
    </citation>
    <scope>NUCLEOTIDE SEQUENCE [LARGE SCALE GENOMIC DNA]</scope>
    <source>
        <strain evidence="8 10">CECT 7837</strain>
    </source>
</reference>
<evidence type="ECO:0000259" key="6">
    <source>
        <dbReference type="PROSITE" id="PS50110"/>
    </source>
</evidence>
<feature type="domain" description="Response regulatory" evidence="6">
    <location>
        <begin position="2"/>
        <end position="119"/>
    </location>
</feature>
<evidence type="ECO:0000256" key="1">
    <source>
        <dbReference type="ARBA" id="ARBA00001946"/>
    </source>
</evidence>
<evidence type="ECO:0000313" key="7">
    <source>
        <dbReference type="EMBL" id="AXX94861.1"/>
    </source>
</evidence>
<evidence type="ECO:0000313" key="8">
    <source>
        <dbReference type="EMBL" id="RXI30540.1"/>
    </source>
</evidence>
<evidence type="ECO:0000256" key="5">
    <source>
        <dbReference type="PROSITE-ProRule" id="PRU00169"/>
    </source>
</evidence>
<sequence>MKILVTDDSKMARKMVIKTLKDSTNKELEIFEAQNGQEALDLYKELSPKIVFLDLTMPVMDGFTALEKIKEYDKNAKVVIVSADIQKLSMDRVLALGAFNFIKKPIDIVKMQQIFKKLDELEHDGI</sequence>
<accession>A0A347U7N3</accession>
<comment type="cofactor">
    <cofactor evidence="1">
        <name>Mg(2+)</name>
        <dbReference type="ChEBI" id="CHEBI:18420"/>
    </cofactor>
</comment>
<evidence type="ECO:0000256" key="4">
    <source>
        <dbReference type="ARBA" id="ARBA00022779"/>
    </source>
</evidence>
<dbReference type="GO" id="GO:0006935">
    <property type="term" value="P:chemotaxis"/>
    <property type="evidence" value="ECO:0007669"/>
    <property type="project" value="UniProtKB-KW"/>
</dbReference>
<dbReference type="Pfam" id="PF00072">
    <property type="entry name" value="Response_reg"/>
    <property type="match status" value="1"/>
</dbReference>
<organism evidence="8 10">
    <name type="scientific">Arcobacter ellisii</name>
    <dbReference type="NCBI Taxonomy" id="913109"/>
    <lineage>
        <taxon>Bacteria</taxon>
        <taxon>Pseudomonadati</taxon>
        <taxon>Campylobacterota</taxon>
        <taxon>Epsilonproteobacteria</taxon>
        <taxon>Campylobacterales</taxon>
        <taxon>Arcobacteraceae</taxon>
        <taxon>Arcobacter</taxon>
    </lineage>
</organism>
<evidence type="ECO:0000313" key="10">
    <source>
        <dbReference type="Proteomes" id="UP000290588"/>
    </source>
</evidence>
<keyword evidence="9" id="KW-1185">Reference proteome</keyword>
<dbReference type="PANTHER" id="PTHR44591">
    <property type="entry name" value="STRESS RESPONSE REGULATOR PROTEIN 1"/>
    <property type="match status" value="1"/>
</dbReference>
<dbReference type="EMBL" id="CP032097">
    <property type="protein sequence ID" value="AXX94861.1"/>
    <property type="molecule type" value="Genomic_DNA"/>
</dbReference>
<keyword evidence="2" id="KW-0145">Chemotaxis</keyword>
<dbReference type="OrthoDB" id="9780312at2"/>
<evidence type="ECO:0000256" key="3">
    <source>
        <dbReference type="ARBA" id="ARBA00022553"/>
    </source>
</evidence>
<keyword evidence="3 5" id="KW-0597">Phosphoprotein</keyword>
<dbReference type="AlphaFoldDB" id="A0A347U7N3"/>
<dbReference type="SMART" id="SM00448">
    <property type="entry name" value="REC"/>
    <property type="match status" value="1"/>
</dbReference>
<dbReference type="PANTHER" id="PTHR44591:SF24">
    <property type="entry name" value="PROTEIN-GLUTAMATE METHYLESTERASE_PROTEIN-GLUTAMINE GLUTAMINASE 1"/>
    <property type="match status" value="1"/>
</dbReference>
<dbReference type="InterPro" id="IPR050595">
    <property type="entry name" value="Bact_response_regulator"/>
</dbReference>
<dbReference type="GO" id="GO:0000160">
    <property type="term" value="P:phosphorelay signal transduction system"/>
    <property type="evidence" value="ECO:0007669"/>
    <property type="project" value="InterPro"/>
</dbReference>
<dbReference type="SUPFAM" id="SSF52172">
    <property type="entry name" value="CheY-like"/>
    <property type="match status" value="1"/>
</dbReference>
<dbReference type="Proteomes" id="UP000262582">
    <property type="component" value="Chromosome"/>
</dbReference>
<gene>
    <name evidence="7" type="ORF">AELL_1193</name>
    <name evidence="8" type="ORF">CP962_07165</name>
</gene>
<dbReference type="RefSeq" id="WP_118917069.1">
    <property type="nucleotide sequence ID" value="NZ_CP032097.1"/>
</dbReference>